<feature type="binding site" evidence="12">
    <location>
        <position position="107"/>
    </location>
    <ligand>
        <name>[4Fe-4S] cluster</name>
        <dbReference type="ChEBI" id="CHEBI:49883"/>
        <label>2</label>
    </ligand>
</feature>
<sequence>MRRDPKYLIFKDLLGGLLITLKTFFRKPVTVQYPKERVTIFPSFRGRHALVRDPETGEARCVACLKCVQVCPSRCIEVKFEVNPETGARKMLEYKLEALRCIYCGYCEEVCPVGAIVLTEWFEYSSRDRAGLIFDKEKLLKNWDEFIAKYPDKVYTNKFWNLKGIPEILKPAPKREGIWVKVKE</sequence>
<keyword evidence="9 12" id="KW-0520">NAD</keyword>
<dbReference type="PROSITE" id="PS00198">
    <property type="entry name" value="4FE4S_FER_1"/>
    <property type="match status" value="1"/>
</dbReference>
<dbReference type="PROSITE" id="PS51379">
    <property type="entry name" value="4FE4S_FER_2"/>
    <property type="match status" value="2"/>
</dbReference>
<evidence type="ECO:0000256" key="11">
    <source>
        <dbReference type="ARBA" id="ARBA00023136"/>
    </source>
</evidence>
<dbReference type="InterPro" id="IPR017896">
    <property type="entry name" value="4Fe4S_Fe-S-bd"/>
</dbReference>
<evidence type="ECO:0000256" key="7">
    <source>
        <dbReference type="ARBA" id="ARBA00023004"/>
    </source>
</evidence>
<dbReference type="PANTHER" id="PTHR10849:SF24">
    <property type="entry name" value="NADH-QUINONE OXIDOREDUCTASE SUBUNIT I 2"/>
    <property type="match status" value="1"/>
</dbReference>
<dbReference type="PANTHER" id="PTHR10849">
    <property type="entry name" value="NADH DEHYDROGENASE UBIQUINONE IRON-SULFUR PROTEIN 8, MITOCHONDRIAL"/>
    <property type="match status" value="1"/>
</dbReference>
<keyword evidence="3 12" id="KW-0874">Quinone</keyword>
<feature type="domain" description="4Fe-4S ferredoxin-type" evidence="13">
    <location>
        <begin position="52"/>
        <end position="81"/>
    </location>
</feature>
<evidence type="ECO:0000256" key="3">
    <source>
        <dbReference type="ARBA" id="ARBA00022719"/>
    </source>
</evidence>
<accession>A0A2N7PLI2</accession>
<comment type="cofactor">
    <cofactor evidence="12">
        <name>[4Fe-4S] cluster</name>
        <dbReference type="ChEBI" id="CHEBI:49883"/>
    </cofactor>
    <text evidence="12">Binds 2 [4Fe-4S] clusters per subunit.</text>
</comment>
<dbReference type="GO" id="GO:0048038">
    <property type="term" value="F:quinone binding"/>
    <property type="evidence" value="ECO:0007669"/>
    <property type="project" value="UniProtKB-KW"/>
</dbReference>
<dbReference type="InterPro" id="IPR017900">
    <property type="entry name" value="4Fe4S_Fe_S_CS"/>
</dbReference>
<comment type="caution">
    <text evidence="14">The sequence shown here is derived from an EMBL/GenBank/DDBJ whole genome shotgun (WGS) entry which is preliminary data.</text>
</comment>
<name>A0A2N7PLI2_9BACT</name>
<dbReference type="AlphaFoldDB" id="A0A2N7PLI2"/>
<evidence type="ECO:0000256" key="10">
    <source>
        <dbReference type="ARBA" id="ARBA00023075"/>
    </source>
</evidence>
<evidence type="ECO:0000259" key="13">
    <source>
        <dbReference type="PROSITE" id="PS51379"/>
    </source>
</evidence>
<dbReference type="GO" id="GO:0051539">
    <property type="term" value="F:4 iron, 4 sulfur cluster binding"/>
    <property type="evidence" value="ECO:0007669"/>
    <property type="project" value="UniProtKB-KW"/>
</dbReference>
<dbReference type="GO" id="GO:0050136">
    <property type="term" value="F:NADH dehydrogenase (quinone) (non-electrogenic) activity"/>
    <property type="evidence" value="ECO:0007669"/>
    <property type="project" value="UniProtKB-UniRule"/>
</dbReference>
<feature type="binding site" evidence="12">
    <location>
        <position position="104"/>
    </location>
    <ligand>
        <name>[4Fe-4S] cluster</name>
        <dbReference type="ChEBI" id="CHEBI:49883"/>
        <label>2</label>
    </ligand>
</feature>
<feature type="binding site" evidence="12">
    <location>
        <position position="67"/>
    </location>
    <ligand>
        <name>[4Fe-4S] cluster</name>
        <dbReference type="ChEBI" id="CHEBI:49883"/>
        <label>1</label>
    </ligand>
</feature>
<dbReference type="InterPro" id="IPR010226">
    <property type="entry name" value="NADH_quinone_OxRdtase_chainI"/>
</dbReference>
<dbReference type="HAMAP" id="MF_01351">
    <property type="entry name" value="NDH1_NuoI"/>
    <property type="match status" value="1"/>
</dbReference>
<gene>
    <name evidence="12" type="primary">nuoI</name>
    <name evidence="14" type="ORF">C0197_00410</name>
</gene>
<evidence type="ECO:0000256" key="5">
    <source>
        <dbReference type="ARBA" id="ARBA00022737"/>
    </source>
</evidence>
<evidence type="ECO:0000256" key="12">
    <source>
        <dbReference type="HAMAP-Rule" id="MF_01351"/>
    </source>
</evidence>
<comment type="function">
    <text evidence="12">NDH-1 shuttles electrons from NADH, via FMN and iron-sulfur (Fe-S) centers, to quinones in the respiratory chain. The immediate electron acceptor for the enzyme in this species is believed to be ubiquinone. Couples the redox reaction to proton translocation (for every two electrons transferred, four hydrogen ions are translocated across the cytoplasmic membrane), and thus conserves the redox energy in a proton gradient.</text>
</comment>
<evidence type="ECO:0000256" key="6">
    <source>
        <dbReference type="ARBA" id="ARBA00022967"/>
    </source>
</evidence>
<keyword evidence="5" id="KW-0677">Repeat</keyword>
<dbReference type="Gene3D" id="3.30.70.3270">
    <property type="match status" value="1"/>
</dbReference>
<feature type="binding site" evidence="12">
    <location>
        <position position="61"/>
    </location>
    <ligand>
        <name>[4Fe-4S] cluster</name>
        <dbReference type="ChEBI" id="CHEBI:49883"/>
        <label>1</label>
    </ligand>
</feature>
<keyword evidence="2 12" id="KW-0004">4Fe-4S</keyword>
<dbReference type="GO" id="GO:0005506">
    <property type="term" value="F:iron ion binding"/>
    <property type="evidence" value="ECO:0007669"/>
    <property type="project" value="UniProtKB-UniRule"/>
</dbReference>
<keyword evidence="8 12" id="KW-0411">Iron-sulfur</keyword>
<keyword evidence="6 12" id="KW-1278">Translocase</keyword>
<evidence type="ECO:0000256" key="2">
    <source>
        <dbReference type="ARBA" id="ARBA00022485"/>
    </source>
</evidence>
<evidence type="ECO:0000313" key="14">
    <source>
        <dbReference type="EMBL" id="PMP64471.1"/>
    </source>
</evidence>
<dbReference type="NCBIfam" id="TIGR01971">
    <property type="entry name" value="NuoI"/>
    <property type="match status" value="1"/>
</dbReference>
<feature type="binding site" evidence="12">
    <location>
        <position position="71"/>
    </location>
    <ligand>
        <name>[4Fe-4S] cluster</name>
        <dbReference type="ChEBI" id="CHEBI:49883"/>
        <label>2</label>
    </ligand>
</feature>
<comment type="subcellular location">
    <subcellularLocation>
        <location evidence="12">Cell membrane</location>
        <topology evidence="12">Peripheral membrane protein</topology>
    </subcellularLocation>
</comment>
<dbReference type="EC" id="7.1.1.-" evidence="12"/>
<keyword evidence="4 12" id="KW-0479">Metal-binding</keyword>
<feature type="binding site" evidence="12">
    <location>
        <position position="111"/>
    </location>
    <ligand>
        <name>[4Fe-4S] cluster</name>
        <dbReference type="ChEBI" id="CHEBI:49883"/>
        <label>1</label>
    </ligand>
</feature>
<dbReference type="EMBL" id="PNIE01000006">
    <property type="protein sequence ID" value="PMP64471.1"/>
    <property type="molecule type" value="Genomic_DNA"/>
</dbReference>
<dbReference type="GO" id="GO:0005886">
    <property type="term" value="C:plasma membrane"/>
    <property type="evidence" value="ECO:0007669"/>
    <property type="project" value="UniProtKB-SubCell"/>
</dbReference>
<evidence type="ECO:0000256" key="8">
    <source>
        <dbReference type="ARBA" id="ARBA00023014"/>
    </source>
</evidence>
<evidence type="ECO:0000256" key="9">
    <source>
        <dbReference type="ARBA" id="ARBA00023027"/>
    </source>
</evidence>
<dbReference type="NCBIfam" id="NF004538">
    <property type="entry name" value="PRK05888.1-4"/>
    <property type="match status" value="1"/>
</dbReference>
<dbReference type="Proteomes" id="UP000235731">
    <property type="component" value="Unassembled WGS sequence"/>
</dbReference>
<comment type="catalytic activity">
    <reaction evidence="12">
        <text>a quinone + NADH + 5 H(+)(in) = a quinol + NAD(+) + 4 H(+)(out)</text>
        <dbReference type="Rhea" id="RHEA:57888"/>
        <dbReference type="ChEBI" id="CHEBI:15378"/>
        <dbReference type="ChEBI" id="CHEBI:24646"/>
        <dbReference type="ChEBI" id="CHEBI:57540"/>
        <dbReference type="ChEBI" id="CHEBI:57945"/>
        <dbReference type="ChEBI" id="CHEBI:132124"/>
    </reaction>
</comment>
<evidence type="ECO:0000313" key="15">
    <source>
        <dbReference type="Proteomes" id="UP000235731"/>
    </source>
</evidence>
<comment type="similarity">
    <text evidence="12">Belongs to the complex I 23 kDa subunit family.</text>
</comment>
<feature type="binding site" evidence="12">
    <location>
        <position position="101"/>
    </location>
    <ligand>
        <name>[4Fe-4S] cluster</name>
        <dbReference type="ChEBI" id="CHEBI:49883"/>
        <label>2</label>
    </ligand>
</feature>
<feature type="binding site" evidence="12">
    <location>
        <position position="64"/>
    </location>
    <ligand>
        <name>[4Fe-4S] cluster</name>
        <dbReference type="ChEBI" id="CHEBI:49883"/>
        <label>1</label>
    </ligand>
</feature>
<comment type="subunit">
    <text evidence="12">NDH-1 is composed of 14 different subunits. Subunits NuoA, H, J, K, L, M, N constitute the membrane sector of the complex.</text>
</comment>
<dbReference type="SUPFAM" id="SSF54862">
    <property type="entry name" value="4Fe-4S ferredoxins"/>
    <property type="match status" value="1"/>
</dbReference>
<reference evidence="14 15" key="1">
    <citation type="submission" date="2018-01" db="EMBL/GenBank/DDBJ databases">
        <title>Metagenomic assembled genomes from two thermal pools in the Uzon Caldera, Kamchatka, Russia.</title>
        <authorList>
            <person name="Wilkins L."/>
            <person name="Ettinger C."/>
        </authorList>
    </citation>
    <scope>NUCLEOTIDE SEQUENCE [LARGE SCALE GENOMIC DNA]</scope>
    <source>
        <strain evidence="14">ZAV-15</strain>
    </source>
</reference>
<protein>
    <recommendedName>
        <fullName evidence="12">NADH-quinone oxidoreductase subunit I</fullName>
        <ecNumber evidence="12">7.1.1.-</ecNumber>
    </recommendedName>
    <alternativeName>
        <fullName evidence="12">NADH dehydrogenase I subunit I</fullName>
    </alternativeName>
    <alternativeName>
        <fullName evidence="12">NDH-1 subunit I</fullName>
    </alternativeName>
</protein>
<keyword evidence="11 12" id="KW-0472">Membrane</keyword>
<proteinExistence type="inferred from homology"/>
<dbReference type="Pfam" id="PF12838">
    <property type="entry name" value="Fer4_7"/>
    <property type="match status" value="1"/>
</dbReference>
<keyword evidence="1 12" id="KW-1003">Cell membrane</keyword>
<evidence type="ECO:0000256" key="1">
    <source>
        <dbReference type="ARBA" id="ARBA00022475"/>
    </source>
</evidence>
<evidence type="ECO:0000256" key="4">
    <source>
        <dbReference type="ARBA" id="ARBA00022723"/>
    </source>
</evidence>
<keyword evidence="10 12" id="KW-0830">Ubiquinone</keyword>
<organism evidence="14 15">
    <name type="scientific">Caldimicrobium thiodismutans</name>
    <dbReference type="NCBI Taxonomy" id="1653476"/>
    <lineage>
        <taxon>Bacteria</taxon>
        <taxon>Pseudomonadati</taxon>
        <taxon>Thermodesulfobacteriota</taxon>
        <taxon>Thermodesulfobacteria</taxon>
        <taxon>Thermodesulfobacteriales</taxon>
        <taxon>Thermodesulfobacteriaceae</taxon>
        <taxon>Caldimicrobium</taxon>
    </lineage>
</organism>
<keyword evidence="7 12" id="KW-0408">Iron</keyword>
<feature type="domain" description="4Fe-4S ferredoxin-type" evidence="13">
    <location>
        <begin position="92"/>
        <end position="121"/>
    </location>
</feature>